<sequence>MNHNGDDDIELGFQRGVERDSESANFWSPAQRNCFVNSFILFLLVILYMVLFIVNMIGCFFRLTLNGKSFIPGLALAIKKLLCGLALMIKKLLHGLAYTIKKLLHGLIQLCWAALVLLAIFLAIFLIVLYSIAPKDRLRLIISIFNSTHTTTSPM</sequence>
<evidence type="ECO:0000313" key="2">
    <source>
        <dbReference type="EMBL" id="KAK3364059.1"/>
    </source>
</evidence>
<name>A0AAJ0HWT1_9PEZI</name>
<reference evidence="2" key="1">
    <citation type="journal article" date="2023" name="Mol. Phylogenet. Evol.">
        <title>Genome-scale phylogeny and comparative genomics of the fungal order Sordariales.</title>
        <authorList>
            <person name="Hensen N."/>
            <person name="Bonometti L."/>
            <person name="Westerberg I."/>
            <person name="Brannstrom I.O."/>
            <person name="Guillou S."/>
            <person name="Cros-Aarteil S."/>
            <person name="Calhoun S."/>
            <person name="Haridas S."/>
            <person name="Kuo A."/>
            <person name="Mondo S."/>
            <person name="Pangilinan J."/>
            <person name="Riley R."/>
            <person name="LaButti K."/>
            <person name="Andreopoulos B."/>
            <person name="Lipzen A."/>
            <person name="Chen C."/>
            <person name="Yan M."/>
            <person name="Daum C."/>
            <person name="Ng V."/>
            <person name="Clum A."/>
            <person name="Steindorff A."/>
            <person name="Ohm R.A."/>
            <person name="Martin F."/>
            <person name="Silar P."/>
            <person name="Natvig D.O."/>
            <person name="Lalanne C."/>
            <person name="Gautier V."/>
            <person name="Ament-Velasquez S.L."/>
            <person name="Kruys A."/>
            <person name="Hutchinson M.I."/>
            <person name="Powell A.J."/>
            <person name="Barry K."/>
            <person name="Miller A.N."/>
            <person name="Grigoriev I.V."/>
            <person name="Debuchy R."/>
            <person name="Gladieux P."/>
            <person name="Hiltunen Thoren M."/>
            <person name="Johannesson H."/>
        </authorList>
    </citation>
    <scope>NUCLEOTIDE SEQUENCE</scope>
    <source>
        <strain evidence="2">CBS 955.72</strain>
    </source>
</reference>
<keyword evidence="1" id="KW-0812">Transmembrane</keyword>
<evidence type="ECO:0000256" key="1">
    <source>
        <dbReference type="SAM" id="Phobius"/>
    </source>
</evidence>
<comment type="caution">
    <text evidence="2">The sequence shown here is derived from an EMBL/GenBank/DDBJ whole genome shotgun (WGS) entry which is preliminary data.</text>
</comment>
<dbReference type="AlphaFoldDB" id="A0AAJ0HWT1"/>
<accession>A0AAJ0HWT1</accession>
<feature type="transmembrane region" description="Helical" evidence="1">
    <location>
        <begin position="110"/>
        <end position="133"/>
    </location>
</feature>
<gene>
    <name evidence="2" type="ORF">B0T25DRAFT_563050</name>
</gene>
<dbReference type="EMBL" id="JAUIQD010000001">
    <property type="protein sequence ID" value="KAK3364059.1"/>
    <property type="molecule type" value="Genomic_DNA"/>
</dbReference>
<keyword evidence="1" id="KW-1133">Transmembrane helix</keyword>
<organism evidence="2 3">
    <name type="scientific">Lasiosphaeria hispida</name>
    <dbReference type="NCBI Taxonomy" id="260671"/>
    <lineage>
        <taxon>Eukaryota</taxon>
        <taxon>Fungi</taxon>
        <taxon>Dikarya</taxon>
        <taxon>Ascomycota</taxon>
        <taxon>Pezizomycotina</taxon>
        <taxon>Sordariomycetes</taxon>
        <taxon>Sordariomycetidae</taxon>
        <taxon>Sordariales</taxon>
        <taxon>Lasiosphaeriaceae</taxon>
        <taxon>Lasiosphaeria</taxon>
    </lineage>
</organism>
<keyword evidence="1" id="KW-0472">Membrane</keyword>
<dbReference type="Proteomes" id="UP001275084">
    <property type="component" value="Unassembled WGS sequence"/>
</dbReference>
<feature type="transmembrane region" description="Helical" evidence="1">
    <location>
        <begin position="39"/>
        <end position="63"/>
    </location>
</feature>
<protein>
    <submittedName>
        <fullName evidence="2">Uncharacterized protein</fullName>
    </submittedName>
</protein>
<keyword evidence="3" id="KW-1185">Reference proteome</keyword>
<proteinExistence type="predicted"/>
<reference evidence="2" key="2">
    <citation type="submission" date="2023-06" db="EMBL/GenBank/DDBJ databases">
        <authorList>
            <consortium name="Lawrence Berkeley National Laboratory"/>
            <person name="Haridas S."/>
            <person name="Hensen N."/>
            <person name="Bonometti L."/>
            <person name="Westerberg I."/>
            <person name="Brannstrom I.O."/>
            <person name="Guillou S."/>
            <person name="Cros-Aarteil S."/>
            <person name="Calhoun S."/>
            <person name="Kuo A."/>
            <person name="Mondo S."/>
            <person name="Pangilinan J."/>
            <person name="Riley R."/>
            <person name="Labutti K."/>
            <person name="Andreopoulos B."/>
            <person name="Lipzen A."/>
            <person name="Chen C."/>
            <person name="Yanf M."/>
            <person name="Daum C."/>
            <person name="Ng V."/>
            <person name="Clum A."/>
            <person name="Steindorff A."/>
            <person name="Ohm R."/>
            <person name="Martin F."/>
            <person name="Silar P."/>
            <person name="Natvig D."/>
            <person name="Lalanne C."/>
            <person name="Gautier V."/>
            <person name="Ament-Velasquez S.L."/>
            <person name="Kruys A."/>
            <person name="Hutchinson M.I."/>
            <person name="Powell A.J."/>
            <person name="Barry K."/>
            <person name="Miller A.N."/>
            <person name="Grigoriev I.V."/>
            <person name="Debuchy R."/>
            <person name="Gladieux P."/>
            <person name="Thoren M.H."/>
            <person name="Johannesson H."/>
        </authorList>
    </citation>
    <scope>NUCLEOTIDE SEQUENCE</scope>
    <source>
        <strain evidence="2">CBS 955.72</strain>
    </source>
</reference>
<evidence type="ECO:0000313" key="3">
    <source>
        <dbReference type="Proteomes" id="UP001275084"/>
    </source>
</evidence>